<keyword evidence="3" id="KW-1185">Reference proteome</keyword>
<keyword evidence="1" id="KW-1133">Transmembrane helix</keyword>
<evidence type="ECO:0000313" key="3">
    <source>
        <dbReference type="Proteomes" id="UP000678499"/>
    </source>
</evidence>
<evidence type="ECO:0000313" key="2">
    <source>
        <dbReference type="EMBL" id="CAD7284496.1"/>
    </source>
</evidence>
<sequence>MGLLELVASNIVLQIVRLVSDFVLVGIFNFIQRRLQRPKNGVPEDHNVGAVAAGWCWCRLRSRAFLCQDVCGKDVRGAGSYGRWVMFVRTTQFLDCVRQAQGGEAVVANGLR</sequence>
<dbReference type="Proteomes" id="UP000678499">
    <property type="component" value="Unassembled WGS sequence"/>
</dbReference>
<feature type="transmembrane region" description="Helical" evidence="1">
    <location>
        <begin position="12"/>
        <end position="31"/>
    </location>
</feature>
<dbReference type="EMBL" id="OA890475">
    <property type="protein sequence ID" value="CAD7284496.1"/>
    <property type="molecule type" value="Genomic_DNA"/>
</dbReference>
<evidence type="ECO:0000256" key="1">
    <source>
        <dbReference type="SAM" id="Phobius"/>
    </source>
</evidence>
<reference evidence="2" key="1">
    <citation type="submission" date="2020-11" db="EMBL/GenBank/DDBJ databases">
        <authorList>
            <person name="Tran Van P."/>
        </authorList>
    </citation>
    <scope>NUCLEOTIDE SEQUENCE</scope>
</reference>
<dbReference type="AlphaFoldDB" id="A0A7R9C2N5"/>
<proteinExistence type="predicted"/>
<accession>A0A7R9C2N5</accession>
<gene>
    <name evidence="2" type="ORF">NMOB1V02_LOCUS12102</name>
</gene>
<keyword evidence="1" id="KW-0472">Membrane</keyword>
<keyword evidence="1" id="KW-0812">Transmembrane</keyword>
<protein>
    <submittedName>
        <fullName evidence="2">Uncharacterized protein</fullName>
    </submittedName>
</protein>
<organism evidence="2">
    <name type="scientific">Notodromas monacha</name>
    <dbReference type="NCBI Taxonomy" id="399045"/>
    <lineage>
        <taxon>Eukaryota</taxon>
        <taxon>Metazoa</taxon>
        <taxon>Ecdysozoa</taxon>
        <taxon>Arthropoda</taxon>
        <taxon>Crustacea</taxon>
        <taxon>Oligostraca</taxon>
        <taxon>Ostracoda</taxon>
        <taxon>Podocopa</taxon>
        <taxon>Podocopida</taxon>
        <taxon>Cypridocopina</taxon>
        <taxon>Cypridoidea</taxon>
        <taxon>Cyprididae</taxon>
        <taxon>Notodromas</taxon>
    </lineage>
</organism>
<name>A0A7R9C2N5_9CRUS</name>
<dbReference type="EMBL" id="CAJPEX010008438">
    <property type="protein sequence ID" value="CAG0924648.1"/>
    <property type="molecule type" value="Genomic_DNA"/>
</dbReference>